<protein>
    <submittedName>
        <fullName evidence="1">Uncharacterized protein</fullName>
    </submittedName>
</protein>
<dbReference type="EMBL" id="JAMKFB020000024">
    <property type="protein sequence ID" value="KAL0156834.1"/>
    <property type="molecule type" value="Genomic_DNA"/>
</dbReference>
<dbReference type="AlphaFoldDB" id="A0ABD0N5V6"/>
<evidence type="ECO:0000313" key="1">
    <source>
        <dbReference type="EMBL" id="KAL0156834.1"/>
    </source>
</evidence>
<gene>
    <name evidence="1" type="ORF">M9458_048080</name>
</gene>
<keyword evidence="2" id="KW-1185">Reference proteome</keyword>
<accession>A0ABD0N5V6</accession>
<reference evidence="1 2" key="1">
    <citation type="submission" date="2024-05" db="EMBL/GenBank/DDBJ databases">
        <title>Genome sequencing and assembly of Indian major carp, Cirrhinus mrigala (Hamilton, 1822).</title>
        <authorList>
            <person name="Mohindra V."/>
            <person name="Chowdhury L.M."/>
            <person name="Lal K."/>
            <person name="Jena J.K."/>
        </authorList>
    </citation>
    <scope>NUCLEOTIDE SEQUENCE [LARGE SCALE GENOMIC DNA]</scope>
    <source>
        <strain evidence="1">CM1030</strain>
        <tissue evidence="1">Blood</tissue>
    </source>
</reference>
<comment type="caution">
    <text evidence="1">The sequence shown here is derived from an EMBL/GenBank/DDBJ whole genome shotgun (WGS) entry which is preliminary data.</text>
</comment>
<sequence>MGRPTHGGSAVVTRSTFTGAAQFQAFRNAHVALIATAPTPNTTATVMPTRSN</sequence>
<evidence type="ECO:0000313" key="2">
    <source>
        <dbReference type="Proteomes" id="UP001529510"/>
    </source>
</evidence>
<proteinExistence type="predicted"/>
<dbReference type="Proteomes" id="UP001529510">
    <property type="component" value="Unassembled WGS sequence"/>
</dbReference>
<name>A0ABD0N5V6_CIRMR</name>
<organism evidence="1 2">
    <name type="scientific">Cirrhinus mrigala</name>
    <name type="common">Mrigala</name>
    <dbReference type="NCBI Taxonomy" id="683832"/>
    <lineage>
        <taxon>Eukaryota</taxon>
        <taxon>Metazoa</taxon>
        <taxon>Chordata</taxon>
        <taxon>Craniata</taxon>
        <taxon>Vertebrata</taxon>
        <taxon>Euteleostomi</taxon>
        <taxon>Actinopterygii</taxon>
        <taxon>Neopterygii</taxon>
        <taxon>Teleostei</taxon>
        <taxon>Ostariophysi</taxon>
        <taxon>Cypriniformes</taxon>
        <taxon>Cyprinidae</taxon>
        <taxon>Labeoninae</taxon>
        <taxon>Labeonini</taxon>
        <taxon>Cirrhinus</taxon>
    </lineage>
</organism>
<feature type="non-terminal residue" evidence="1">
    <location>
        <position position="52"/>
    </location>
</feature>